<evidence type="ECO:0000313" key="1">
    <source>
        <dbReference type="EMBL" id="KAI4865392.1"/>
    </source>
</evidence>
<sequence length="222" mass="23835">MATADATKPRILLVSLNLASFFDGMYGSLLSQLSSKANVQRVKKAESAIRLLSEDPRPAAVLITDEALTLKENARVWEAVLQYVRQGGTSVAMGHFSSFVKPNKMKPFFSKAGLPWESAAYHRTTVVLNREAVGDSLAAHLPPKYSQKALFIKNVVPADAWYVTDEDSVIESHVFAPTGAHVVGESPVVLARVENGKLGYMGDVNAEAGSTDVVLAMCGLSG</sequence>
<reference evidence="1 2" key="1">
    <citation type="journal article" date="2022" name="New Phytol.">
        <title>Ecological generalism drives hyperdiversity of secondary metabolite gene clusters in xylarialean endophytes.</title>
        <authorList>
            <person name="Franco M.E.E."/>
            <person name="Wisecaver J.H."/>
            <person name="Arnold A.E."/>
            <person name="Ju Y.M."/>
            <person name="Slot J.C."/>
            <person name="Ahrendt S."/>
            <person name="Moore L.P."/>
            <person name="Eastman K.E."/>
            <person name="Scott K."/>
            <person name="Konkel Z."/>
            <person name="Mondo S.J."/>
            <person name="Kuo A."/>
            <person name="Hayes R.D."/>
            <person name="Haridas S."/>
            <person name="Andreopoulos B."/>
            <person name="Riley R."/>
            <person name="LaButti K."/>
            <person name="Pangilinan J."/>
            <person name="Lipzen A."/>
            <person name="Amirebrahimi M."/>
            <person name="Yan J."/>
            <person name="Adam C."/>
            <person name="Keymanesh K."/>
            <person name="Ng V."/>
            <person name="Louie K."/>
            <person name="Northen T."/>
            <person name="Drula E."/>
            <person name="Henrissat B."/>
            <person name="Hsieh H.M."/>
            <person name="Youens-Clark K."/>
            <person name="Lutzoni F."/>
            <person name="Miadlikowska J."/>
            <person name="Eastwood D.C."/>
            <person name="Hamelin R.C."/>
            <person name="Grigoriev I.V."/>
            <person name="U'Ren J.M."/>
        </authorList>
    </citation>
    <scope>NUCLEOTIDE SEQUENCE [LARGE SCALE GENOMIC DNA]</scope>
    <source>
        <strain evidence="1 2">CBS 119005</strain>
    </source>
</reference>
<proteinExistence type="predicted"/>
<gene>
    <name evidence="1" type="ORF">F4820DRAFT_420307</name>
</gene>
<evidence type="ECO:0000313" key="2">
    <source>
        <dbReference type="Proteomes" id="UP001497700"/>
    </source>
</evidence>
<dbReference type="Proteomes" id="UP001497700">
    <property type="component" value="Unassembled WGS sequence"/>
</dbReference>
<organism evidence="1 2">
    <name type="scientific">Hypoxylon rubiginosum</name>
    <dbReference type="NCBI Taxonomy" id="110542"/>
    <lineage>
        <taxon>Eukaryota</taxon>
        <taxon>Fungi</taxon>
        <taxon>Dikarya</taxon>
        <taxon>Ascomycota</taxon>
        <taxon>Pezizomycotina</taxon>
        <taxon>Sordariomycetes</taxon>
        <taxon>Xylariomycetidae</taxon>
        <taxon>Xylariales</taxon>
        <taxon>Hypoxylaceae</taxon>
        <taxon>Hypoxylon</taxon>
    </lineage>
</organism>
<keyword evidence="2" id="KW-1185">Reference proteome</keyword>
<comment type="caution">
    <text evidence="1">The sequence shown here is derived from an EMBL/GenBank/DDBJ whole genome shotgun (WGS) entry which is preliminary data.</text>
</comment>
<dbReference type="EMBL" id="MU393472">
    <property type="protein sequence ID" value="KAI4865392.1"/>
    <property type="molecule type" value="Genomic_DNA"/>
</dbReference>
<protein>
    <submittedName>
        <fullName evidence="1">Uncharacterized protein</fullName>
    </submittedName>
</protein>
<accession>A0ACB9Z1M3</accession>
<name>A0ACB9Z1M3_9PEZI</name>